<dbReference type="PANTHER" id="PTHR10803:SF3">
    <property type="entry name" value="ATPASE GET3"/>
    <property type="match status" value="1"/>
</dbReference>
<reference evidence="3 4" key="1">
    <citation type="submission" date="2024-04" db="EMBL/GenBank/DDBJ databases">
        <authorList>
            <person name="Wu Y.S."/>
            <person name="Zhang L."/>
        </authorList>
    </citation>
    <scope>NUCLEOTIDE SEQUENCE [LARGE SCALE GENOMIC DNA]</scope>
    <source>
        <strain evidence="3 4">KG-01</strain>
    </source>
</reference>
<gene>
    <name evidence="3" type="primary">arsA</name>
    <name evidence="3" type="ORF">AAF454_05970</name>
</gene>
<dbReference type="CDD" id="cd02035">
    <property type="entry name" value="ArsA"/>
    <property type="match status" value="2"/>
</dbReference>
<dbReference type="RefSeq" id="WP_342302798.1">
    <property type="nucleotide sequence ID" value="NZ_JBCEWA010000004.1"/>
</dbReference>
<keyword evidence="4" id="KW-1185">Reference proteome</keyword>
<dbReference type="NCBIfam" id="TIGR04291">
    <property type="entry name" value="arsen_driv_ArsA"/>
    <property type="match status" value="1"/>
</dbReference>
<accession>A0ABU9LKK7</accession>
<name>A0ABU9LKK7_9BACL</name>
<dbReference type="InterPro" id="IPR027417">
    <property type="entry name" value="P-loop_NTPase"/>
</dbReference>
<dbReference type="Proteomes" id="UP001398420">
    <property type="component" value="Unassembled WGS sequence"/>
</dbReference>
<dbReference type="InterPro" id="IPR027541">
    <property type="entry name" value="Ars_ATPase"/>
</dbReference>
<feature type="domain" description="ArsA/GET3 Anion-transporting ATPase-like" evidence="2">
    <location>
        <begin position="14"/>
        <end position="279"/>
    </location>
</feature>
<dbReference type="NCBIfam" id="TIGR00345">
    <property type="entry name" value="GET3_arsA_TRC40"/>
    <property type="match status" value="1"/>
</dbReference>
<dbReference type="PANTHER" id="PTHR10803">
    <property type="entry name" value="ARSENICAL PUMP-DRIVING ATPASE ARSENITE-TRANSLOCATING ATPASE"/>
    <property type="match status" value="1"/>
</dbReference>
<comment type="similarity">
    <text evidence="1">Belongs to the arsA ATPase family.</text>
</comment>
<comment type="caution">
    <text evidence="3">The sequence shown here is derived from an EMBL/GenBank/DDBJ whole genome shotgun (WGS) entry which is preliminary data.</text>
</comment>
<dbReference type="Gene3D" id="3.40.50.300">
    <property type="entry name" value="P-loop containing nucleotide triphosphate hydrolases"/>
    <property type="match status" value="2"/>
</dbReference>
<dbReference type="EMBL" id="JBCEWA010000004">
    <property type="protein sequence ID" value="MEL5987959.1"/>
    <property type="molecule type" value="Genomic_DNA"/>
</dbReference>
<evidence type="ECO:0000256" key="1">
    <source>
        <dbReference type="ARBA" id="ARBA00011040"/>
    </source>
</evidence>
<dbReference type="PIRSF" id="PIRSF001327">
    <property type="entry name" value="Arsenical_pump-driving_ATPase"/>
    <property type="match status" value="1"/>
</dbReference>
<protein>
    <submittedName>
        <fullName evidence="3">Arsenical pump-driving ATPase</fullName>
    </submittedName>
</protein>
<sequence length="584" mass="65407">MKRLTKADFPTTPFVFLTGKGGVGKTSVSCALAISMAREGKKVLLISTDPASNLQDVFQQTIYGEPTHISDTLYALNINPEEAAAHYKEQMIQPYRGKLPPVLIQNMEEQLSGACTVEIAAFNEFAQLLTDQTLLQDFDHIIFDTAPTGHTLRLLQLPSAWTHFLDENTTGTSCLGPLKGLNEHRDMYRLAVERLMDKNQTTLWLVTRPDGNPLKEAARASQELDALGMQHQQLIINGYFEEVSDDVMEHAFANRQRAALQHMPHALRHLKTYTLPYVPYTLSSQANLECWLRDESIPFAHTETSSFDAYINLEELVQAYTREKPHIIFTMGKGGVGKTTVASYIAMRLAEEGQSVHLTTTDPAAHLSWTLDETLPNLTMSRIDPKSEFAKYEAAVLEKAEETMTEDGLALVKEDLASPCTEEIAVFRAFAEVVKAHEHETIIIDTAPTGHTLLLLDATEAYHQEVNRTQGEIPPAVSELLPKLRDSDYTRVLIVSLPEATPVLEAARLQTDLERAGLSVDYWVMNQCFTAVATESPIFKEKQQMEQQWLEAVQKESKRMVVVPWLMEEPIGQTGLKKLEGEVK</sequence>
<evidence type="ECO:0000313" key="3">
    <source>
        <dbReference type="EMBL" id="MEL5987959.1"/>
    </source>
</evidence>
<dbReference type="InterPro" id="IPR016300">
    <property type="entry name" value="ATPase_ArsA/GET3"/>
</dbReference>
<proteinExistence type="inferred from homology"/>
<feature type="domain" description="ArsA/GET3 Anion-transporting ATPase-like" evidence="2">
    <location>
        <begin position="327"/>
        <end position="468"/>
    </location>
</feature>
<dbReference type="Pfam" id="PF02374">
    <property type="entry name" value="ArsA_ATPase"/>
    <property type="match status" value="3"/>
</dbReference>
<evidence type="ECO:0000259" key="2">
    <source>
        <dbReference type="Pfam" id="PF02374"/>
    </source>
</evidence>
<organism evidence="3 4">
    <name type="scientific">Kurthia gibsonii</name>
    <dbReference type="NCBI Taxonomy" id="33946"/>
    <lineage>
        <taxon>Bacteria</taxon>
        <taxon>Bacillati</taxon>
        <taxon>Bacillota</taxon>
        <taxon>Bacilli</taxon>
        <taxon>Bacillales</taxon>
        <taxon>Caryophanaceae</taxon>
        <taxon>Kurthia</taxon>
    </lineage>
</organism>
<evidence type="ECO:0000313" key="4">
    <source>
        <dbReference type="Proteomes" id="UP001398420"/>
    </source>
</evidence>
<dbReference type="SUPFAM" id="SSF52540">
    <property type="entry name" value="P-loop containing nucleoside triphosphate hydrolases"/>
    <property type="match status" value="2"/>
</dbReference>
<dbReference type="InterPro" id="IPR025723">
    <property type="entry name" value="ArsA/GET3_ATPase-like"/>
</dbReference>
<feature type="domain" description="ArsA/GET3 Anion-transporting ATPase-like" evidence="2">
    <location>
        <begin position="480"/>
        <end position="580"/>
    </location>
</feature>